<dbReference type="GO" id="GO:0008199">
    <property type="term" value="F:ferric iron binding"/>
    <property type="evidence" value="ECO:0007669"/>
    <property type="project" value="InterPro"/>
</dbReference>
<dbReference type="GO" id="GO:0003677">
    <property type="term" value="F:DNA binding"/>
    <property type="evidence" value="ECO:0007669"/>
    <property type="project" value="UniProtKB-KW"/>
</dbReference>
<evidence type="ECO:0000259" key="4">
    <source>
        <dbReference type="Pfam" id="PF00210"/>
    </source>
</evidence>
<dbReference type="PANTHER" id="PTHR42932:SF3">
    <property type="entry name" value="DNA PROTECTION DURING STARVATION PROTEIN"/>
    <property type="match status" value="1"/>
</dbReference>
<dbReference type="InterPro" id="IPR009078">
    <property type="entry name" value="Ferritin-like_SF"/>
</dbReference>
<accession>A0A840I0J4</accession>
<dbReference type="Proteomes" id="UP000563524">
    <property type="component" value="Unassembled WGS sequence"/>
</dbReference>
<comment type="caution">
    <text evidence="5">The sequence shown here is derived from an EMBL/GenBank/DDBJ whole genome shotgun (WGS) entry which is preliminary data.</text>
</comment>
<dbReference type="AlphaFoldDB" id="A0A840I0J4"/>
<proteinExistence type="inferred from homology"/>
<dbReference type="InterPro" id="IPR012347">
    <property type="entry name" value="Ferritin-like"/>
</dbReference>
<keyword evidence="6" id="KW-1185">Reference proteome</keyword>
<dbReference type="PRINTS" id="PR01346">
    <property type="entry name" value="HELNAPAPROT"/>
</dbReference>
<name>A0A840I0J4_9PROT</name>
<evidence type="ECO:0000256" key="2">
    <source>
        <dbReference type="RuleBase" id="RU003875"/>
    </source>
</evidence>
<dbReference type="CDD" id="cd01043">
    <property type="entry name" value="DPS"/>
    <property type="match status" value="1"/>
</dbReference>
<dbReference type="RefSeq" id="WP_183816109.1">
    <property type="nucleotide sequence ID" value="NZ_JACHOB010000001.1"/>
</dbReference>
<dbReference type="Pfam" id="PF00210">
    <property type="entry name" value="Ferritin"/>
    <property type="match status" value="1"/>
</dbReference>
<reference evidence="5 6" key="1">
    <citation type="submission" date="2020-08" db="EMBL/GenBank/DDBJ databases">
        <title>Genomic Encyclopedia of Type Strains, Phase IV (KMG-IV): sequencing the most valuable type-strain genomes for metagenomic binning, comparative biology and taxonomic classification.</title>
        <authorList>
            <person name="Goeker M."/>
        </authorList>
    </citation>
    <scope>NUCLEOTIDE SEQUENCE [LARGE SCALE GENOMIC DNA]</scope>
    <source>
        <strain evidence="5 6">DSM 102850</strain>
    </source>
</reference>
<dbReference type="Gene3D" id="1.20.1260.10">
    <property type="match status" value="1"/>
</dbReference>
<feature type="domain" description="Ferritin/DPS" evidence="4">
    <location>
        <begin position="47"/>
        <end position="182"/>
    </location>
</feature>
<keyword evidence="3" id="KW-0732">Signal</keyword>
<evidence type="ECO:0000256" key="1">
    <source>
        <dbReference type="ARBA" id="ARBA00009497"/>
    </source>
</evidence>
<dbReference type="InterPro" id="IPR002177">
    <property type="entry name" value="DPS_DNA-bd"/>
</dbReference>
<sequence length="184" mass="20331">MKRFLLPALAPLVLALPAAAQDLSVYKNEEASSMLPLGEDVRDTSNKALQDTLYELIALKHDTHQAHWNVEGPLFYSLHDLLGETYQGLSPLIDTVAERKRALGAPADGRNGAVADGANLPVMEGGPIQDHQVLAFLTQEYGTVSQRVEARIEATSDDPTTQDILIDVTREIEKRLWMLRAFQQ</sequence>
<dbReference type="PANTHER" id="PTHR42932">
    <property type="entry name" value="GENERAL STRESS PROTEIN 20U"/>
    <property type="match status" value="1"/>
</dbReference>
<comment type="similarity">
    <text evidence="1 2">Belongs to the Dps family.</text>
</comment>
<dbReference type="PIRSF" id="PIRSF005900">
    <property type="entry name" value="Dps"/>
    <property type="match status" value="1"/>
</dbReference>
<dbReference type="InterPro" id="IPR008331">
    <property type="entry name" value="Ferritin_DPS_dom"/>
</dbReference>
<protein>
    <submittedName>
        <fullName evidence="5">Starvation-inducible DNA-binding protein</fullName>
    </submittedName>
</protein>
<evidence type="ECO:0000256" key="3">
    <source>
        <dbReference type="SAM" id="SignalP"/>
    </source>
</evidence>
<evidence type="ECO:0000313" key="6">
    <source>
        <dbReference type="Proteomes" id="UP000563524"/>
    </source>
</evidence>
<dbReference type="EMBL" id="JACHOB010000001">
    <property type="protein sequence ID" value="MBB4658349.1"/>
    <property type="molecule type" value="Genomic_DNA"/>
</dbReference>
<feature type="chain" id="PRO_5032684327" evidence="3">
    <location>
        <begin position="21"/>
        <end position="184"/>
    </location>
</feature>
<feature type="signal peptide" evidence="3">
    <location>
        <begin position="1"/>
        <end position="20"/>
    </location>
</feature>
<keyword evidence="5" id="KW-0238">DNA-binding</keyword>
<dbReference type="SUPFAM" id="SSF47240">
    <property type="entry name" value="Ferritin-like"/>
    <property type="match status" value="1"/>
</dbReference>
<evidence type="ECO:0000313" key="5">
    <source>
        <dbReference type="EMBL" id="MBB4658349.1"/>
    </source>
</evidence>
<organism evidence="5 6">
    <name type="scientific">Parvularcula dongshanensis</name>
    <dbReference type="NCBI Taxonomy" id="1173995"/>
    <lineage>
        <taxon>Bacteria</taxon>
        <taxon>Pseudomonadati</taxon>
        <taxon>Pseudomonadota</taxon>
        <taxon>Alphaproteobacteria</taxon>
        <taxon>Parvularculales</taxon>
        <taxon>Parvularculaceae</taxon>
        <taxon>Parvularcula</taxon>
    </lineage>
</organism>
<gene>
    <name evidence="5" type="ORF">GGQ59_000849</name>
</gene>